<evidence type="ECO:0000256" key="4">
    <source>
        <dbReference type="ARBA" id="ARBA00022553"/>
    </source>
</evidence>
<keyword evidence="7" id="KW-0732">Signal</keyword>
<dbReference type="GO" id="GO:0042802">
    <property type="term" value="F:identical protein binding"/>
    <property type="evidence" value="ECO:0007669"/>
    <property type="project" value="Ensembl"/>
</dbReference>
<dbReference type="FunFam" id="1.10.246.10:FF:000003">
    <property type="entry name" value="Serum albumin"/>
    <property type="match status" value="1"/>
</dbReference>
<evidence type="ECO:0000256" key="9">
    <source>
        <dbReference type="ARBA" id="ARBA00022833"/>
    </source>
</evidence>
<feature type="disulfide bond" evidence="16">
    <location>
        <begin position="130"/>
        <end position="146"/>
    </location>
</feature>
<feature type="binding site" evidence="15">
    <location>
        <position position="304"/>
    </location>
    <ligand>
        <name>Zn(2+)</name>
        <dbReference type="ChEBI" id="CHEBI:29105"/>
    </ligand>
</feature>
<dbReference type="FunFam" id="1.10.246.10:FF:000002">
    <property type="entry name" value="Serum albumin"/>
    <property type="match status" value="2"/>
</dbReference>
<dbReference type="AlphaFoldDB" id="G3WQH5"/>
<evidence type="ECO:0000256" key="13">
    <source>
        <dbReference type="ARBA" id="ARBA00023157"/>
    </source>
</evidence>
<dbReference type="PIRSF" id="PIRSF002520">
    <property type="entry name" value="Serum_albumin_subgroup"/>
    <property type="match status" value="1"/>
</dbReference>
<dbReference type="GO" id="GO:0005783">
    <property type="term" value="C:endoplasmic reticulum"/>
    <property type="evidence" value="ECO:0007669"/>
    <property type="project" value="Ensembl"/>
</dbReference>
<keyword evidence="4" id="KW-0597">Phosphoprotein</keyword>
<accession>G3WQH5</accession>
<dbReference type="PRINTS" id="PR00803">
    <property type="entry name" value="AFETOPROTEIN"/>
</dbReference>
<comment type="subcellular location">
    <subcellularLocation>
        <location evidence="1">Secreted</location>
    </subcellularLocation>
</comment>
<dbReference type="PRINTS" id="PR00802">
    <property type="entry name" value="SERUMALBUMIN"/>
</dbReference>
<dbReference type="GO" id="GO:0051087">
    <property type="term" value="F:protein-folding chaperone binding"/>
    <property type="evidence" value="ECO:0007669"/>
    <property type="project" value="Ensembl"/>
</dbReference>
<evidence type="ECO:0000256" key="10">
    <source>
        <dbReference type="ARBA" id="ARBA00022837"/>
    </source>
</evidence>
<feature type="disulfide bond" evidence="16">
    <location>
        <begin position="300"/>
        <end position="308"/>
    </location>
</feature>
<dbReference type="PROSITE" id="PS51438">
    <property type="entry name" value="ALBUMIN_2"/>
    <property type="match status" value="3"/>
</dbReference>
<feature type="disulfide bond" evidence="16">
    <location>
        <begin position="179"/>
        <end position="224"/>
    </location>
</feature>
<evidence type="ECO:0000256" key="6">
    <source>
        <dbReference type="ARBA" id="ARBA00022723"/>
    </source>
</evidence>
<keyword evidence="11" id="KW-0186">Copper</keyword>
<dbReference type="GO" id="GO:0005504">
    <property type="term" value="F:fatty acid binding"/>
    <property type="evidence" value="ECO:0007669"/>
    <property type="project" value="Ensembl"/>
</dbReference>
<evidence type="ECO:0000256" key="17">
    <source>
        <dbReference type="PIRSR" id="PIRSR002520-3"/>
    </source>
</evidence>
<dbReference type="GO" id="GO:0140104">
    <property type="term" value="F:molecular carrier activity"/>
    <property type="evidence" value="ECO:0007669"/>
    <property type="project" value="Ensembl"/>
</dbReference>
<evidence type="ECO:0000256" key="12">
    <source>
        <dbReference type="ARBA" id="ARBA00023121"/>
    </source>
</evidence>
<keyword evidence="10 15" id="KW-0106">Calcium</keyword>
<keyword evidence="2" id="KW-0488">Methylation</keyword>
<feature type="disulfide bond" evidence="16">
    <location>
        <begin position="613"/>
        <end position="622"/>
    </location>
</feature>
<dbReference type="InterPro" id="IPR020858">
    <property type="entry name" value="Serum_albumin-like"/>
</dbReference>
<reference evidence="19" key="2">
    <citation type="submission" date="2025-08" db="UniProtKB">
        <authorList>
            <consortium name="Ensembl"/>
        </authorList>
    </citation>
    <scope>IDENTIFICATION</scope>
</reference>
<dbReference type="GO" id="GO:0005794">
    <property type="term" value="C:Golgi apparatus"/>
    <property type="evidence" value="ECO:0007669"/>
    <property type="project" value="Ensembl"/>
</dbReference>
<dbReference type="GO" id="GO:0030170">
    <property type="term" value="F:pyridoxal phosphate binding"/>
    <property type="evidence" value="ECO:0007669"/>
    <property type="project" value="Ensembl"/>
</dbReference>
<dbReference type="FunFam" id="1.10.246.10:FF:000001">
    <property type="entry name" value="Serum albumin"/>
    <property type="match status" value="2"/>
</dbReference>
<evidence type="ECO:0000256" key="7">
    <source>
        <dbReference type="ARBA" id="ARBA00022729"/>
    </source>
</evidence>
<evidence type="ECO:0000313" key="19">
    <source>
        <dbReference type="Ensembl" id="ENSSHAP00000017680.2"/>
    </source>
</evidence>
<dbReference type="PROSITE" id="PS00212">
    <property type="entry name" value="ALBUMIN_1"/>
    <property type="match status" value="1"/>
</dbReference>
<evidence type="ECO:0000256" key="2">
    <source>
        <dbReference type="ARBA" id="ARBA00022481"/>
    </source>
</evidence>
<dbReference type="GO" id="GO:0032991">
    <property type="term" value="C:protein-containing complex"/>
    <property type="evidence" value="ECO:0007669"/>
    <property type="project" value="Ensembl"/>
</dbReference>
<feature type="binding site" evidence="17">
    <location>
        <position position="295"/>
    </location>
    <ligand>
        <name>(4Z,15Z)-bilirubin IXalpha</name>
        <dbReference type="ChEBI" id="CHEBI:57977"/>
    </ligand>
</feature>
<dbReference type="GO" id="GO:0070062">
    <property type="term" value="C:extracellular exosome"/>
    <property type="evidence" value="ECO:0007669"/>
    <property type="project" value="Ensembl"/>
</dbReference>
<evidence type="ECO:0000256" key="8">
    <source>
        <dbReference type="ARBA" id="ARBA00022737"/>
    </source>
</evidence>
<keyword evidence="20" id="KW-1185">Reference proteome</keyword>
<dbReference type="GO" id="GO:0051902">
    <property type="term" value="P:negative regulation of mitochondrial depolarization"/>
    <property type="evidence" value="ECO:0007669"/>
    <property type="project" value="Ensembl"/>
</dbReference>
<feature type="disulfide bond" evidence="16">
    <location>
        <begin position="371"/>
        <end position="416"/>
    </location>
</feature>
<protein>
    <recommendedName>
        <fullName evidence="14">Albumin</fullName>
    </recommendedName>
</protein>
<dbReference type="GeneTree" id="ENSGT00390000000113"/>
<evidence type="ECO:0000259" key="18">
    <source>
        <dbReference type="PROSITE" id="PS51438"/>
    </source>
</evidence>
<dbReference type="Pfam" id="PF00273">
    <property type="entry name" value="Serum_albumin"/>
    <property type="match status" value="3"/>
</dbReference>
<dbReference type="GO" id="GO:0015723">
    <property type="term" value="P:bilirubin transport"/>
    <property type="evidence" value="ECO:0007669"/>
    <property type="project" value="Ensembl"/>
</dbReference>
<keyword evidence="13 16" id="KW-1015">Disulfide bond</keyword>
<dbReference type="SUPFAM" id="SSF48552">
    <property type="entry name" value="Serum albumin-like"/>
    <property type="match status" value="3"/>
</dbReference>
<dbReference type="GO" id="GO:0072732">
    <property type="term" value="P:cellular response to calcium ion starvation"/>
    <property type="evidence" value="ECO:0007669"/>
    <property type="project" value="Ensembl"/>
</dbReference>
<dbReference type="InterPro" id="IPR021177">
    <property type="entry name" value="Serum_albumin/AFP/Afamin"/>
</dbReference>
<keyword evidence="8" id="KW-0677">Repeat</keyword>
<feature type="binding site" evidence="15">
    <location>
        <position position="61"/>
    </location>
    <ligand>
        <name>Ca(2+)</name>
        <dbReference type="ChEBI" id="CHEBI:29108"/>
        <label>1</label>
    </ligand>
</feature>
<feature type="disulfide bond" evidence="16">
    <location>
        <begin position="255"/>
        <end position="301"/>
    </location>
</feature>
<dbReference type="GO" id="GO:0003677">
    <property type="term" value="F:DNA binding"/>
    <property type="evidence" value="ECO:0007669"/>
    <property type="project" value="Ensembl"/>
</dbReference>
<sequence length="639" mass="71823">MSKWESRIKDIVLNKSILPSFFCQFPQTIDKMKWVTFISLIFLFSSVHSREIFRRDAPTSEIAKRYRDLGEENVKGLVLITFAQYLQKCPFEDHVKLVSEVVEFAKGCAADESAENCGKSLHELLGDKLCKVPSLRENYGEMADCCAKEEPERHRCFLSHKDDQPNLPKIEAPEPETLCKNFQENENRVLGFYLYEVARRHPYFYAPALLAYAHQYKEAVKGCCQEADKGACFDNKLSVLRDKVISSGAKQRFRCSSLDEFGERAVKAGLVARLSQKFPKADFAEIHKIVEDLAKIHTECCHGDLLECADDRVALSEYLCNNKETISTKLGECCDKPLIEKSQCIADLGNDAIPDGLPDLLAEYVNTKDACQNYKEAKDLFLATYLYDNGRRHPELAVTTLLRIAKDYETTLEECCATADPPTCYAKAGEHRKNFIDESQNLIKENCDLFDKVGEYGFENALLVRYTRKAPQVSTPTLLALGHKLAKVGSKCCKVSDNEKLGCAEGYLAIVIDNLCRLHEKTPVSDRITKCCKDSLVNRRPCLSALGVDDTYVAKPFSADTFTFHADLCTLPEEEKQDKKQGILVELVKHKPKITDDQLKGVITDFTAFVDKCCKADNQEACFAEDGPKLVATTQAALA</sequence>
<organism evidence="19 20">
    <name type="scientific">Sarcophilus harrisii</name>
    <name type="common">Tasmanian devil</name>
    <name type="synonym">Sarcophilus laniarius</name>
    <dbReference type="NCBI Taxonomy" id="9305"/>
    <lineage>
        <taxon>Eukaryota</taxon>
        <taxon>Metazoa</taxon>
        <taxon>Chordata</taxon>
        <taxon>Craniata</taxon>
        <taxon>Vertebrata</taxon>
        <taxon>Euteleostomi</taxon>
        <taxon>Mammalia</taxon>
        <taxon>Metatheria</taxon>
        <taxon>Dasyuromorphia</taxon>
        <taxon>Dasyuridae</taxon>
        <taxon>Sarcophilus</taxon>
    </lineage>
</organism>
<gene>
    <name evidence="19" type="primary">ALB</name>
</gene>
<keyword evidence="6 15" id="KW-0479">Metal-binding</keyword>
<dbReference type="Gene3D" id="1.10.246.10">
    <property type="match status" value="6"/>
</dbReference>
<dbReference type="GO" id="GO:0015643">
    <property type="term" value="F:toxic substance binding"/>
    <property type="evidence" value="ECO:0007669"/>
    <property type="project" value="Ensembl"/>
</dbReference>
<feature type="domain" description="Albumin" evidence="18">
    <location>
        <begin position="50"/>
        <end position="241"/>
    </location>
</feature>
<evidence type="ECO:0000256" key="5">
    <source>
        <dbReference type="ARBA" id="ARBA00022685"/>
    </source>
</evidence>
<feature type="disulfide bond" evidence="16">
    <location>
        <begin position="415"/>
        <end position="424"/>
    </location>
</feature>
<feature type="disulfide bond" evidence="16">
    <location>
        <begin position="569"/>
        <end position="614"/>
    </location>
</feature>
<dbReference type="GO" id="GO:0140272">
    <property type="term" value="F:exogenous protein binding"/>
    <property type="evidence" value="ECO:0007669"/>
    <property type="project" value="Ensembl"/>
</dbReference>
<evidence type="ECO:0000256" key="16">
    <source>
        <dbReference type="PIRSR" id="PIRSR002520-2"/>
    </source>
</evidence>
<dbReference type="Proteomes" id="UP000007648">
    <property type="component" value="Unassembled WGS sequence"/>
</dbReference>
<proteinExistence type="predicted"/>
<dbReference type="InterPro" id="IPR000264">
    <property type="entry name" value="ALB/AFP/VDB"/>
</dbReference>
<dbReference type="InParanoid" id="G3WQH5"/>
<feature type="disulfide bond" evidence="16">
    <location>
        <begin position="447"/>
        <end position="493"/>
    </location>
</feature>
<dbReference type="SMART" id="SM00103">
    <property type="entry name" value="ALBUMIN"/>
    <property type="match status" value="3"/>
</dbReference>
<feature type="binding site" evidence="15">
    <location>
        <position position="68"/>
    </location>
    <ligand>
        <name>Ca(2+)</name>
        <dbReference type="ChEBI" id="CHEBI:29108"/>
        <label>1</label>
    </ligand>
</feature>
<dbReference type="CDD" id="cd00015">
    <property type="entry name" value="ALBUMIN"/>
    <property type="match status" value="3"/>
</dbReference>
<keyword evidence="5" id="KW-0165">Cleavage on pair of basic residues</keyword>
<feature type="domain" description="Albumin" evidence="18">
    <location>
        <begin position="434"/>
        <end position="632"/>
    </location>
</feature>
<feature type="disulfide bond" evidence="16">
    <location>
        <begin position="333"/>
        <end position="344"/>
    </location>
</feature>
<dbReference type="GO" id="GO:0072562">
    <property type="term" value="C:blood microparticle"/>
    <property type="evidence" value="ECO:0007669"/>
    <property type="project" value="TreeGrafter"/>
</dbReference>
<dbReference type="SMR" id="G3WQH5"/>
<dbReference type="FunCoup" id="G3WQH5">
    <property type="interactions" value="751"/>
</dbReference>
<dbReference type="PANTHER" id="PTHR11385:SF15">
    <property type="entry name" value="ALBUMIN"/>
    <property type="match status" value="1"/>
</dbReference>
<feature type="disulfide bond" evidence="16">
    <location>
        <begin position="223"/>
        <end position="232"/>
    </location>
</feature>
<feature type="disulfide bond" evidence="16">
    <location>
        <begin position="320"/>
        <end position="334"/>
    </location>
</feature>
<dbReference type="InterPro" id="IPR020857">
    <property type="entry name" value="Serum_albumin_CS"/>
</dbReference>
<dbReference type="GO" id="GO:0046872">
    <property type="term" value="F:metal ion binding"/>
    <property type="evidence" value="ECO:0007669"/>
    <property type="project" value="UniProtKB-KW"/>
</dbReference>
<evidence type="ECO:0000256" key="14">
    <source>
        <dbReference type="ARBA" id="ARBA00039343"/>
    </source>
</evidence>
<feature type="binding site" evidence="15">
    <location>
        <position position="310"/>
    </location>
    <ligand>
        <name>Ca(2+)</name>
        <dbReference type="ChEBI" id="CHEBI:29108"/>
        <label>1</label>
    </ligand>
</feature>
<feature type="disulfide bond" evidence="16">
    <location>
        <begin position="108"/>
        <end position="117"/>
    </location>
</feature>
<feature type="disulfide bond" evidence="16">
    <location>
        <begin position="516"/>
        <end position="532"/>
    </location>
</feature>
<reference evidence="19" key="3">
    <citation type="submission" date="2025-09" db="UniProtKB">
        <authorList>
            <consortium name="Ensembl"/>
        </authorList>
    </citation>
    <scope>IDENTIFICATION</scope>
</reference>
<dbReference type="GO" id="GO:0019825">
    <property type="term" value="F:oxygen binding"/>
    <property type="evidence" value="ECO:0007669"/>
    <property type="project" value="Ensembl"/>
</dbReference>
<feature type="disulfide bond" evidence="16">
    <location>
        <begin position="492"/>
        <end position="503"/>
    </location>
</feature>
<dbReference type="HOGENOM" id="CLU_030161_0_0_1"/>
<evidence type="ECO:0000256" key="3">
    <source>
        <dbReference type="ARBA" id="ARBA00022525"/>
    </source>
</evidence>
<feature type="binding site" evidence="15">
    <location>
        <position position="299"/>
    </location>
    <ligand>
        <name>Ca(2+)</name>
        <dbReference type="ChEBI" id="CHEBI:29108"/>
        <label>1</label>
    </ligand>
</feature>
<name>G3WQH5_SARHA</name>
<evidence type="ECO:0000256" key="15">
    <source>
        <dbReference type="PIRSR" id="PIRSR002520-1"/>
    </source>
</evidence>
<keyword evidence="9 15" id="KW-0862">Zinc</keyword>
<evidence type="ECO:0000256" key="1">
    <source>
        <dbReference type="ARBA" id="ARBA00004613"/>
    </source>
</evidence>
<feature type="disulfide bond" evidence="16">
    <location>
        <begin position="145"/>
        <end position="156"/>
    </location>
</feature>
<dbReference type="GO" id="GO:1903981">
    <property type="term" value="F:enterobactin binding"/>
    <property type="evidence" value="ECO:0007669"/>
    <property type="project" value="Ensembl"/>
</dbReference>
<evidence type="ECO:0000313" key="20">
    <source>
        <dbReference type="Proteomes" id="UP000007648"/>
    </source>
</evidence>
<keyword evidence="3" id="KW-0964">Secreted</keyword>
<keyword evidence="12" id="KW-0446">Lipid-binding</keyword>
<evidence type="ECO:0000256" key="11">
    <source>
        <dbReference type="ARBA" id="ARBA00023008"/>
    </source>
</evidence>
<dbReference type="eggNOG" id="ENOG502R7EA">
    <property type="taxonomic scope" value="Eukaryota"/>
</dbReference>
<feature type="domain" description="Albumin" evidence="18">
    <location>
        <begin position="242"/>
        <end position="433"/>
    </location>
</feature>
<reference evidence="19 20" key="1">
    <citation type="journal article" date="2011" name="Proc. Natl. Acad. Sci. U.S.A.">
        <title>Genetic diversity and population structure of the endangered marsupial Sarcophilus harrisii (Tasmanian devil).</title>
        <authorList>
            <person name="Miller W."/>
            <person name="Hayes V.M."/>
            <person name="Ratan A."/>
            <person name="Petersen D.C."/>
            <person name="Wittekindt N.E."/>
            <person name="Miller J."/>
            <person name="Walenz B."/>
            <person name="Knight J."/>
            <person name="Qi J."/>
            <person name="Zhao F."/>
            <person name="Wang Q."/>
            <person name="Bedoya-Reina O.C."/>
            <person name="Katiyar N."/>
            <person name="Tomsho L.P."/>
            <person name="Kasson L.M."/>
            <person name="Hardie R.A."/>
            <person name="Woodbridge P."/>
            <person name="Tindall E.A."/>
            <person name="Bertelsen M.F."/>
            <person name="Dixon D."/>
            <person name="Pyecroft S."/>
            <person name="Helgen K.M."/>
            <person name="Lesk A.M."/>
            <person name="Pringle T.H."/>
            <person name="Patterson N."/>
            <person name="Zhang Y."/>
            <person name="Kreiss A."/>
            <person name="Woods G.M."/>
            <person name="Jones M.E."/>
            <person name="Schuster S.C."/>
        </authorList>
    </citation>
    <scope>NUCLEOTIDE SEQUENCE [LARGE SCALE GENOMIC DNA]</scope>
</reference>
<feature type="binding site" evidence="15">
    <location>
        <position position="307"/>
    </location>
    <ligand>
        <name>Ca(2+)</name>
        <dbReference type="ChEBI" id="CHEBI:29108"/>
        <label>1</label>
    </ligand>
</feature>
<feature type="binding site" evidence="15">
    <location>
        <position position="302"/>
    </location>
    <ligand>
        <name>Zn(2+)</name>
        <dbReference type="ChEBI" id="CHEBI:29105"/>
    </ligand>
</feature>
<feature type="binding site" evidence="15">
    <location>
        <position position="304"/>
    </location>
    <ligand>
        <name>Ca(2+)</name>
        <dbReference type="ChEBI" id="CHEBI:29108"/>
        <label>1</label>
    </ligand>
</feature>
<feature type="binding site" evidence="15">
    <location>
        <position position="122"/>
    </location>
    <ligand>
        <name>Zn(2+)</name>
        <dbReference type="ChEBI" id="CHEBI:29105"/>
    </ligand>
</feature>
<dbReference type="InterPro" id="IPR014760">
    <property type="entry name" value="Serum_albumin_N"/>
</dbReference>
<dbReference type="Ensembl" id="ENSSHAT00000017826.2">
    <property type="protein sequence ID" value="ENSSHAP00000017680.2"/>
    <property type="gene ID" value="ENSSHAG00000015013.2"/>
</dbReference>
<feature type="disulfide bond" evidence="16">
    <location>
        <begin position="531"/>
        <end position="542"/>
    </location>
</feature>
<dbReference type="PANTHER" id="PTHR11385">
    <property type="entry name" value="SERUM ALBUMIN-RELATED"/>
    <property type="match status" value="1"/>
</dbReference>
<dbReference type="STRING" id="9305.ENSSHAP00000017680"/>